<gene>
    <name evidence="2" type="ORF">ACFQZX_05500</name>
</gene>
<feature type="domain" description="SGNH hydrolase-type esterase" evidence="1">
    <location>
        <begin position="39"/>
        <end position="226"/>
    </location>
</feature>
<proteinExistence type="predicted"/>
<dbReference type="Pfam" id="PF13472">
    <property type="entry name" value="Lipase_GDSL_2"/>
    <property type="match status" value="1"/>
</dbReference>
<dbReference type="SUPFAM" id="SSF52266">
    <property type="entry name" value="SGNH hydrolase"/>
    <property type="match status" value="1"/>
</dbReference>
<keyword evidence="2" id="KW-0378">Hydrolase</keyword>
<dbReference type="GO" id="GO:0016787">
    <property type="term" value="F:hydrolase activity"/>
    <property type="evidence" value="ECO:0007669"/>
    <property type="project" value="UniProtKB-KW"/>
</dbReference>
<comment type="caution">
    <text evidence="2">The sequence shown here is derived from an EMBL/GenBank/DDBJ whole genome shotgun (WGS) entry which is preliminary data.</text>
</comment>
<name>A0ABW3AQB0_9SPHI</name>
<dbReference type="RefSeq" id="WP_377112295.1">
    <property type="nucleotide sequence ID" value="NZ_JBHTHZ010000002.1"/>
</dbReference>
<dbReference type="InterPro" id="IPR036514">
    <property type="entry name" value="SGNH_hydro_sf"/>
</dbReference>
<dbReference type="Proteomes" id="UP001597010">
    <property type="component" value="Unassembled WGS sequence"/>
</dbReference>
<evidence type="ECO:0000313" key="3">
    <source>
        <dbReference type="Proteomes" id="UP001597010"/>
    </source>
</evidence>
<keyword evidence="3" id="KW-1185">Reference proteome</keyword>
<reference evidence="3" key="1">
    <citation type="journal article" date="2019" name="Int. J. Syst. Evol. Microbiol.">
        <title>The Global Catalogue of Microorganisms (GCM) 10K type strain sequencing project: providing services to taxonomists for standard genome sequencing and annotation.</title>
        <authorList>
            <consortium name="The Broad Institute Genomics Platform"/>
            <consortium name="The Broad Institute Genome Sequencing Center for Infectious Disease"/>
            <person name="Wu L."/>
            <person name="Ma J."/>
        </authorList>
    </citation>
    <scope>NUCLEOTIDE SEQUENCE [LARGE SCALE GENOMIC DNA]</scope>
    <source>
        <strain evidence="3">CCUG 61484</strain>
    </source>
</reference>
<accession>A0ABW3AQB0</accession>
<dbReference type="InterPro" id="IPR051532">
    <property type="entry name" value="Ester_Hydrolysis_Enzymes"/>
</dbReference>
<protein>
    <submittedName>
        <fullName evidence="2">SGNH/GDSL hydrolase family protein</fullName>
        <ecNumber evidence="2">3.1.-.-</ecNumber>
    </submittedName>
</protein>
<evidence type="ECO:0000313" key="2">
    <source>
        <dbReference type="EMBL" id="MFD0793062.1"/>
    </source>
</evidence>
<dbReference type="Gene3D" id="3.40.50.1110">
    <property type="entry name" value="SGNH hydrolase"/>
    <property type="match status" value="1"/>
</dbReference>
<dbReference type="EC" id="3.1.-.-" evidence="2"/>
<dbReference type="InterPro" id="IPR013830">
    <property type="entry name" value="SGNH_hydro"/>
</dbReference>
<evidence type="ECO:0000259" key="1">
    <source>
        <dbReference type="Pfam" id="PF13472"/>
    </source>
</evidence>
<sequence>MIKNIYQRIICFTGVLLLTQVALSQQIKPFKQGDRVVFTGNSITDGGHYHSYIWLYYMTRMPNMRIDCFNAGIGGDVARQIDERLQEDVFAHNPTVITLSFGMNDTGYQFYTGAKADSNYNAKVDTSYNSFLKIEQQLKAHPAVRKIMIGSSPYDGTAKIKPGVIYNKNAAIQRVIKFQQAAATKNKWEFVDFNAPMTAINRQQQSLDSSFSMQSFDRIHPTVDGHMVMAYLFLRAQGLAGKKVAEVAIDAKKHQTKVENCIVSDLQINQTGLSYIYKANALPYPIDTMAQSIGKQSRSQADALKLVPFQKDFNQEILQIKGLTDNQTYSLTIDGKHISDCTGGQLQSGINLAQLTATPQYQQALAVMHLNEERWATERRLREYWWLHYSILKPKGLLHNDSEATVDSVKQYAKKDFFVGAVLNTYYKARLKPVRDAWQKEIELLTNQIYLINKPVAHKVEIMAVINNTHALTQK</sequence>
<dbReference type="CDD" id="cd01834">
    <property type="entry name" value="SGNH_hydrolase_like_2"/>
    <property type="match status" value="1"/>
</dbReference>
<dbReference type="PANTHER" id="PTHR30383">
    <property type="entry name" value="THIOESTERASE 1/PROTEASE 1/LYSOPHOSPHOLIPASE L1"/>
    <property type="match status" value="1"/>
</dbReference>
<dbReference type="PANTHER" id="PTHR30383:SF5">
    <property type="entry name" value="SGNH HYDROLASE-TYPE ESTERASE DOMAIN-CONTAINING PROTEIN"/>
    <property type="match status" value="1"/>
</dbReference>
<dbReference type="EMBL" id="JBHTHZ010000002">
    <property type="protein sequence ID" value="MFD0793062.1"/>
    <property type="molecule type" value="Genomic_DNA"/>
</dbReference>
<organism evidence="2 3">
    <name type="scientific">Mucilaginibacter litoreus</name>
    <dbReference type="NCBI Taxonomy" id="1048221"/>
    <lineage>
        <taxon>Bacteria</taxon>
        <taxon>Pseudomonadati</taxon>
        <taxon>Bacteroidota</taxon>
        <taxon>Sphingobacteriia</taxon>
        <taxon>Sphingobacteriales</taxon>
        <taxon>Sphingobacteriaceae</taxon>
        <taxon>Mucilaginibacter</taxon>
    </lineage>
</organism>